<evidence type="ECO:0000256" key="5">
    <source>
        <dbReference type="ARBA" id="ARBA00022970"/>
    </source>
</evidence>
<dbReference type="GeneID" id="27348185"/>
<evidence type="ECO:0000313" key="12">
    <source>
        <dbReference type="Proteomes" id="UP000054466"/>
    </source>
</evidence>
<keyword evidence="4 9" id="KW-0812">Transmembrane</keyword>
<keyword evidence="2" id="KW-0813">Transport</keyword>
<evidence type="ECO:0000256" key="6">
    <source>
        <dbReference type="ARBA" id="ARBA00022989"/>
    </source>
</evidence>
<feature type="transmembrane region" description="Helical" evidence="9">
    <location>
        <begin position="333"/>
        <end position="355"/>
    </location>
</feature>
<keyword evidence="12" id="KW-1185">Reference proteome</keyword>
<feature type="transmembrane region" description="Helical" evidence="9">
    <location>
        <begin position="504"/>
        <end position="526"/>
    </location>
</feature>
<keyword evidence="6 9" id="KW-1133">Transmembrane helix</keyword>
<dbReference type="FunFam" id="1.20.1740.10:FF:000017">
    <property type="entry name" value="Amino acid permease"/>
    <property type="match status" value="1"/>
</dbReference>
<evidence type="ECO:0000256" key="9">
    <source>
        <dbReference type="SAM" id="Phobius"/>
    </source>
</evidence>
<evidence type="ECO:0000256" key="8">
    <source>
        <dbReference type="SAM" id="MobiDB-lite"/>
    </source>
</evidence>
<feature type="transmembrane region" description="Helical" evidence="9">
    <location>
        <begin position="210"/>
        <end position="231"/>
    </location>
</feature>
<dbReference type="VEuPathDB" id="FungiDB:PV07_08991"/>
<gene>
    <name evidence="11" type="ORF">PV07_08991</name>
</gene>
<feature type="transmembrane region" description="Helical" evidence="9">
    <location>
        <begin position="459"/>
        <end position="483"/>
    </location>
</feature>
<evidence type="ECO:0000256" key="1">
    <source>
        <dbReference type="ARBA" id="ARBA00004651"/>
    </source>
</evidence>
<evidence type="ECO:0000259" key="10">
    <source>
        <dbReference type="Pfam" id="PF00324"/>
    </source>
</evidence>
<evidence type="ECO:0000256" key="4">
    <source>
        <dbReference type="ARBA" id="ARBA00022692"/>
    </source>
</evidence>
<feature type="region of interest" description="Disordered" evidence="8">
    <location>
        <begin position="1"/>
        <end position="46"/>
    </location>
</feature>
<feature type="transmembrane region" description="Helical" evidence="9">
    <location>
        <begin position="546"/>
        <end position="566"/>
    </location>
</feature>
<dbReference type="InterPro" id="IPR050524">
    <property type="entry name" value="APC_YAT"/>
</dbReference>
<keyword evidence="5" id="KW-0029">Amino-acid transport</keyword>
<dbReference type="OrthoDB" id="3900342at2759"/>
<dbReference type="NCBIfam" id="TIGR00913">
    <property type="entry name" value="2A0310"/>
    <property type="match status" value="1"/>
</dbReference>
<dbReference type="GO" id="GO:0005886">
    <property type="term" value="C:plasma membrane"/>
    <property type="evidence" value="ECO:0007669"/>
    <property type="project" value="UniProtKB-SubCell"/>
</dbReference>
<dbReference type="AlphaFoldDB" id="A0A0D2C3Q1"/>
<feature type="transmembrane region" description="Helical" evidence="9">
    <location>
        <begin position="291"/>
        <end position="312"/>
    </location>
</feature>
<protein>
    <recommendedName>
        <fullName evidence="10">Amino acid permease/ SLC12A domain-containing protein</fullName>
    </recommendedName>
</protein>
<dbReference type="PIRSF" id="PIRSF006060">
    <property type="entry name" value="AA_transporter"/>
    <property type="match status" value="1"/>
</dbReference>
<feature type="compositionally biased region" description="Basic and acidic residues" evidence="8">
    <location>
        <begin position="1"/>
        <end position="12"/>
    </location>
</feature>
<keyword evidence="3" id="KW-1003">Cell membrane</keyword>
<dbReference type="RefSeq" id="XP_016246069.1">
    <property type="nucleotide sequence ID" value="XM_016396213.1"/>
</dbReference>
<sequence length="613" mass="67401">MSSHKMEDKKTWSPESSSNPSAYEGDMGNVRRPFTRRLTESFRRDPHASVTRSASFSAADGKGYDAEAAAQATAMSPLLRRLKGRHLQMIAIGGSIGTGLFVGSGKALAYGGPASLLLSFALTGCMLYCTVQALGELAVLFPVAGSFASYSTRFLDPAWGFAMGWNYALNWLTVLPLEIVSASITVDYWVWVMPGGDRYLVDGDEQVQNISLNAAWVTMFLVLIVLINFFGVKGYGEAEFVFAIVKVTAVIGYILLGVLINVMGGVDSHGNPDASYMGFRLWHHPGAFHNGFKGLCSTFVTAAFAFAGTELVGLAAAETENPRKALPTAIKQVFWRITLFYVVSLLLVGTLVPYTDPRLLNGRNSADAKASPFVISIQNAGIEVLPSVMNVVIMISVLSVGNSSIYGSSRTLAALAEQCQAPAFLAYIDRKGRPLYAIIVASVLGLLAYLAATQKQQDAFNWMLALSGLSSIFTWSSICLAHIRFRHAWTLQGHSLDELAFRSPVGIIGSWVGLVFNMLVLIAQFWTGFAPVGWQQMSVSDRVVNFFQAYLAAPVVVLMYIGYKLYMKTEILRARDMDLFTGKREFNVRVLVQEERADRKRWPRWKKLYKFLC</sequence>
<dbReference type="Pfam" id="PF00324">
    <property type="entry name" value="AA_permease"/>
    <property type="match status" value="1"/>
</dbReference>
<dbReference type="Gene3D" id="1.20.1740.10">
    <property type="entry name" value="Amino acid/polyamine transporter I"/>
    <property type="match status" value="1"/>
</dbReference>
<evidence type="ECO:0000256" key="7">
    <source>
        <dbReference type="ARBA" id="ARBA00023136"/>
    </source>
</evidence>
<comment type="subcellular location">
    <subcellularLocation>
        <location evidence="1">Cell membrane</location>
        <topology evidence="1">Multi-pass membrane protein</topology>
    </subcellularLocation>
</comment>
<accession>A0A0D2C3Q1</accession>
<organism evidence="11 12">
    <name type="scientific">Cladophialophora immunda</name>
    <dbReference type="NCBI Taxonomy" id="569365"/>
    <lineage>
        <taxon>Eukaryota</taxon>
        <taxon>Fungi</taxon>
        <taxon>Dikarya</taxon>
        <taxon>Ascomycota</taxon>
        <taxon>Pezizomycotina</taxon>
        <taxon>Eurotiomycetes</taxon>
        <taxon>Chaetothyriomycetidae</taxon>
        <taxon>Chaetothyriales</taxon>
        <taxon>Herpotrichiellaceae</taxon>
        <taxon>Cladophialophora</taxon>
    </lineage>
</organism>
<feature type="compositionally biased region" description="Basic and acidic residues" evidence="8">
    <location>
        <begin position="37"/>
        <end position="46"/>
    </location>
</feature>
<feature type="transmembrane region" description="Helical" evidence="9">
    <location>
        <begin position="375"/>
        <end position="400"/>
    </location>
</feature>
<feature type="domain" description="Amino acid permease/ SLC12A" evidence="10">
    <location>
        <begin position="86"/>
        <end position="572"/>
    </location>
</feature>
<dbReference type="PANTHER" id="PTHR43341">
    <property type="entry name" value="AMINO ACID PERMEASE"/>
    <property type="match status" value="1"/>
</dbReference>
<feature type="transmembrane region" description="Helical" evidence="9">
    <location>
        <begin position="89"/>
        <end position="110"/>
    </location>
</feature>
<feature type="transmembrane region" description="Helical" evidence="9">
    <location>
        <begin position="243"/>
        <end position="263"/>
    </location>
</feature>
<dbReference type="InterPro" id="IPR004762">
    <property type="entry name" value="Amino_acid_permease_fungi"/>
</dbReference>
<evidence type="ECO:0000256" key="2">
    <source>
        <dbReference type="ARBA" id="ARBA00022448"/>
    </source>
</evidence>
<evidence type="ECO:0000256" key="3">
    <source>
        <dbReference type="ARBA" id="ARBA00022475"/>
    </source>
</evidence>
<dbReference type="PANTHER" id="PTHR43341:SF1">
    <property type="entry name" value="GENERAL AMINO-ACID PERMEASE GAP1"/>
    <property type="match status" value="1"/>
</dbReference>
<dbReference type="PROSITE" id="PS00218">
    <property type="entry name" value="AMINO_ACID_PERMEASE_1"/>
    <property type="match status" value="1"/>
</dbReference>
<dbReference type="InterPro" id="IPR004841">
    <property type="entry name" value="AA-permease/SLC12A_dom"/>
</dbReference>
<proteinExistence type="predicted"/>
<dbReference type="STRING" id="569365.A0A0D2C3Q1"/>
<feature type="transmembrane region" description="Helical" evidence="9">
    <location>
        <begin position="116"/>
        <end position="147"/>
    </location>
</feature>
<dbReference type="EMBL" id="KN847044">
    <property type="protein sequence ID" value="KIW25853.1"/>
    <property type="molecule type" value="Genomic_DNA"/>
</dbReference>
<feature type="transmembrane region" description="Helical" evidence="9">
    <location>
        <begin position="168"/>
        <end position="190"/>
    </location>
</feature>
<dbReference type="GO" id="GO:0015171">
    <property type="term" value="F:amino acid transmembrane transporter activity"/>
    <property type="evidence" value="ECO:0007669"/>
    <property type="project" value="TreeGrafter"/>
</dbReference>
<reference evidence="11 12" key="1">
    <citation type="submission" date="2015-01" db="EMBL/GenBank/DDBJ databases">
        <title>The Genome Sequence of Cladophialophora immunda CBS83496.</title>
        <authorList>
            <consortium name="The Broad Institute Genomics Platform"/>
            <person name="Cuomo C."/>
            <person name="de Hoog S."/>
            <person name="Gorbushina A."/>
            <person name="Stielow B."/>
            <person name="Teixiera M."/>
            <person name="Abouelleil A."/>
            <person name="Chapman S.B."/>
            <person name="Priest M."/>
            <person name="Young S.K."/>
            <person name="Wortman J."/>
            <person name="Nusbaum C."/>
            <person name="Birren B."/>
        </authorList>
    </citation>
    <scope>NUCLEOTIDE SEQUENCE [LARGE SCALE GENOMIC DNA]</scope>
    <source>
        <strain evidence="11 12">CBS 83496</strain>
    </source>
</reference>
<feature type="transmembrane region" description="Helical" evidence="9">
    <location>
        <begin position="435"/>
        <end position="453"/>
    </location>
</feature>
<name>A0A0D2C3Q1_9EURO</name>
<evidence type="ECO:0000313" key="11">
    <source>
        <dbReference type="EMBL" id="KIW25853.1"/>
    </source>
</evidence>
<dbReference type="InterPro" id="IPR004840">
    <property type="entry name" value="Amino_acid_permease_CS"/>
</dbReference>
<dbReference type="Proteomes" id="UP000054466">
    <property type="component" value="Unassembled WGS sequence"/>
</dbReference>
<keyword evidence="7 9" id="KW-0472">Membrane</keyword>